<evidence type="ECO:0000256" key="1">
    <source>
        <dbReference type="ARBA" id="ARBA00004141"/>
    </source>
</evidence>
<evidence type="ECO:0000259" key="6">
    <source>
        <dbReference type="Pfam" id="PF04932"/>
    </source>
</evidence>
<feature type="transmembrane region" description="Helical" evidence="5">
    <location>
        <begin position="118"/>
        <end position="138"/>
    </location>
</feature>
<sequence>MNLVLEKKYTIFNIKIENLYFYLMLFFAFSMPLSRASISLCVLLFVSLWIYEGDFKNKFQKIKTSKLLVSFSLLYFLILFSLLYSSDFSLALKFVRLYLYWILIFIIALNLKKEYINKIITAFLFGMFISEFIAYGVILDLWEFGIATKQTPSPFMMHIDYSIFLAVTSIILFNRLLQKDYTFKEKLAIFLFFLSTTGNLFLSTGRTGQIALIFAIIVMFFYNFRFKIRTFIFILLSLLSIYLLAFNLSNSFNHRMKMIQKDFSHLNSGNFNTSIGIRIAYWIVSYDIFKNNPLIGVGAGDYSLAINETLDKKEFGNFVNAKEFMSTSHAHNQFLMIIIQLGLLGLLLVLYIFYLLLRTILKIKNKEHKAILLLFVVIYLASCFTDPLWYKQFTIAIWILFISFITYYELDINYNDIKKEKGIN</sequence>
<dbReference type="InterPro" id="IPR007016">
    <property type="entry name" value="O-antigen_ligase-rel_domated"/>
</dbReference>
<accession>A0A4Q1AT13</accession>
<reference evidence="7 8" key="1">
    <citation type="submission" date="2017-09" db="EMBL/GenBank/DDBJ databases">
        <title>Genomics of the genus Arcobacter.</title>
        <authorList>
            <person name="Perez-Cataluna A."/>
            <person name="Figueras M.J."/>
            <person name="Salas-Masso N."/>
        </authorList>
    </citation>
    <scope>NUCLEOTIDE SEQUENCE [LARGE SCALE GENOMIC DNA]</scope>
    <source>
        <strain evidence="7 8">F156-34</strain>
    </source>
</reference>
<feature type="domain" description="O-antigen ligase-related" evidence="6">
    <location>
        <begin position="192"/>
        <end position="350"/>
    </location>
</feature>
<evidence type="ECO:0000256" key="5">
    <source>
        <dbReference type="SAM" id="Phobius"/>
    </source>
</evidence>
<keyword evidence="2 5" id="KW-0812">Transmembrane</keyword>
<comment type="caution">
    <text evidence="7">The sequence shown here is derived from an EMBL/GenBank/DDBJ whole genome shotgun (WGS) entry which is preliminary data.</text>
</comment>
<dbReference type="RefSeq" id="WP_129062125.1">
    <property type="nucleotide sequence ID" value="NZ_NXIE01000004.1"/>
</dbReference>
<dbReference type="PANTHER" id="PTHR37422:SF13">
    <property type="entry name" value="LIPOPOLYSACCHARIDE BIOSYNTHESIS PROTEIN PA4999-RELATED"/>
    <property type="match status" value="1"/>
</dbReference>
<evidence type="ECO:0000256" key="2">
    <source>
        <dbReference type="ARBA" id="ARBA00022692"/>
    </source>
</evidence>
<dbReference type="InterPro" id="IPR051533">
    <property type="entry name" value="WaaL-like"/>
</dbReference>
<protein>
    <recommendedName>
        <fullName evidence="6">O-antigen ligase-related domain-containing protein</fullName>
    </recommendedName>
</protein>
<name>A0A4Q1AT13_9BACT</name>
<keyword evidence="8" id="KW-1185">Reference proteome</keyword>
<dbReference type="OrthoDB" id="5292786at2"/>
<dbReference type="GO" id="GO:0016020">
    <property type="term" value="C:membrane"/>
    <property type="evidence" value="ECO:0007669"/>
    <property type="project" value="UniProtKB-SubCell"/>
</dbReference>
<dbReference type="AlphaFoldDB" id="A0A4Q1AT13"/>
<feature type="transmembrane region" description="Helical" evidence="5">
    <location>
        <begin position="369"/>
        <end position="389"/>
    </location>
</feature>
<organism evidence="7 8">
    <name type="scientific">Halarcobacter mediterraneus</name>
    <dbReference type="NCBI Taxonomy" id="2023153"/>
    <lineage>
        <taxon>Bacteria</taxon>
        <taxon>Pseudomonadati</taxon>
        <taxon>Campylobacterota</taxon>
        <taxon>Epsilonproteobacteria</taxon>
        <taxon>Campylobacterales</taxon>
        <taxon>Arcobacteraceae</taxon>
        <taxon>Halarcobacter</taxon>
    </lineage>
</organism>
<keyword evidence="4 5" id="KW-0472">Membrane</keyword>
<gene>
    <name evidence="7" type="ORF">CP965_10850</name>
</gene>
<feature type="transmembrane region" description="Helical" evidence="5">
    <location>
        <begin position="334"/>
        <end position="357"/>
    </location>
</feature>
<feature type="transmembrane region" description="Helical" evidence="5">
    <location>
        <begin position="90"/>
        <end position="111"/>
    </location>
</feature>
<feature type="transmembrane region" description="Helical" evidence="5">
    <location>
        <begin position="228"/>
        <end position="248"/>
    </location>
</feature>
<feature type="transmembrane region" description="Helical" evidence="5">
    <location>
        <begin position="189"/>
        <end position="222"/>
    </location>
</feature>
<comment type="subcellular location">
    <subcellularLocation>
        <location evidence="1">Membrane</location>
        <topology evidence="1">Multi-pass membrane protein</topology>
    </subcellularLocation>
</comment>
<keyword evidence="3 5" id="KW-1133">Transmembrane helix</keyword>
<proteinExistence type="predicted"/>
<evidence type="ECO:0000256" key="4">
    <source>
        <dbReference type="ARBA" id="ARBA00023136"/>
    </source>
</evidence>
<evidence type="ECO:0000256" key="3">
    <source>
        <dbReference type="ARBA" id="ARBA00022989"/>
    </source>
</evidence>
<evidence type="ECO:0000313" key="8">
    <source>
        <dbReference type="Proteomes" id="UP000289718"/>
    </source>
</evidence>
<feature type="transmembrane region" description="Helical" evidence="5">
    <location>
        <begin position="67"/>
        <end position="84"/>
    </location>
</feature>
<dbReference type="EMBL" id="NXIE01000004">
    <property type="protein sequence ID" value="RXK12258.1"/>
    <property type="molecule type" value="Genomic_DNA"/>
</dbReference>
<dbReference type="Pfam" id="PF04932">
    <property type="entry name" value="Wzy_C"/>
    <property type="match status" value="1"/>
</dbReference>
<dbReference type="Proteomes" id="UP000289718">
    <property type="component" value="Unassembled WGS sequence"/>
</dbReference>
<feature type="transmembrane region" description="Helical" evidence="5">
    <location>
        <begin position="20"/>
        <end position="46"/>
    </location>
</feature>
<feature type="transmembrane region" description="Helical" evidence="5">
    <location>
        <begin position="158"/>
        <end position="177"/>
    </location>
</feature>
<evidence type="ECO:0000313" key="7">
    <source>
        <dbReference type="EMBL" id="RXK12258.1"/>
    </source>
</evidence>
<feature type="transmembrane region" description="Helical" evidence="5">
    <location>
        <begin position="395"/>
        <end position="414"/>
    </location>
</feature>
<dbReference type="PANTHER" id="PTHR37422">
    <property type="entry name" value="TEICHURONIC ACID BIOSYNTHESIS PROTEIN TUAE"/>
    <property type="match status" value="1"/>
</dbReference>